<feature type="domain" description="Inhibitor I9" evidence="16">
    <location>
        <begin position="42"/>
        <end position="122"/>
    </location>
</feature>
<dbReference type="STRING" id="173990.SAMN05660691_00329"/>
<dbReference type="Gene3D" id="2.60.120.380">
    <property type="match status" value="2"/>
</dbReference>
<dbReference type="Pfam" id="PF00082">
    <property type="entry name" value="Peptidase_S8"/>
    <property type="match status" value="2"/>
</dbReference>
<dbReference type="RefSeq" id="WP_092789492.1">
    <property type="nucleotide sequence ID" value="NZ_FNXF01000001.1"/>
</dbReference>
<evidence type="ECO:0000256" key="9">
    <source>
        <dbReference type="PIRSR" id="PIRSR615500-1"/>
    </source>
</evidence>
<dbReference type="Pfam" id="PF05922">
    <property type="entry name" value="Inhibitor_I9"/>
    <property type="match status" value="1"/>
</dbReference>
<evidence type="ECO:0000256" key="10">
    <source>
        <dbReference type="PROSITE-ProRule" id="PRU01240"/>
    </source>
</evidence>
<dbReference type="InterPro" id="IPR022398">
    <property type="entry name" value="Peptidase_S8_His-AS"/>
</dbReference>
<keyword evidence="18" id="KW-1185">Reference proteome</keyword>
<keyword evidence="2" id="KW-0134">Cell wall</keyword>
<dbReference type="InterPro" id="IPR010259">
    <property type="entry name" value="S8pro/Inhibitor_I9"/>
</dbReference>
<feature type="domain" description="Peptidase S8/S53" evidence="13">
    <location>
        <begin position="148"/>
        <end position="360"/>
    </location>
</feature>
<evidence type="ECO:0000256" key="12">
    <source>
        <dbReference type="SAM" id="SignalP"/>
    </source>
</evidence>
<dbReference type="InterPro" id="IPR034202">
    <property type="entry name" value="Subtilisin_Carlsberg-like"/>
</dbReference>
<dbReference type="PROSITE" id="PS51892">
    <property type="entry name" value="SUBTILASE"/>
    <property type="match status" value="1"/>
</dbReference>
<keyword evidence="2" id="KW-0964">Secreted</keyword>
<accession>A0A1H6JDQ0</accession>
<dbReference type="CDD" id="cd07477">
    <property type="entry name" value="Peptidases_S8_Subtilisin_subset"/>
    <property type="match status" value="1"/>
</dbReference>
<dbReference type="AlphaFoldDB" id="A0A1H6JDQ0"/>
<dbReference type="OrthoDB" id="9790784at2"/>
<feature type="chain" id="PRO_5011451212" evidence="12">
    <location>
        <begin position="26"/>
        <end position="753"/>
    </location>
</feature>
<evidence type="ECO:0000256" key="4">
    <source>
        <dbReference type="ARBA" id="ARBA00022723"/>
    </source>
</evidence>
<keyword evidence="6 10" id="KW-0378">Hydrolase</keyword>
<dbReference type="Proteomes" id="UP000199371">
    <property type="component" value="Unassembled WGS sequence"/>
</dbReference>
<dbReference type="FunFam" id="2.60.120.380:FF:000013">
    <property type="entry name" value="Alkaline serine protease"/>
    <property type="match status" value="1"/>
</dbReference>
<dbReference type="PANTHER" id="PTHR43806">
    <property type="entry name" value="PEPTIDASE S8"/>
    <property type="match status" value="1"/>
</dbReference>
<dbReference type="SUPFAM" id="SSF52743">
    <property type="entry name" value="Subtilisin-like"/>
    <property type="match status" value="1"/>
</dbReference>
<dbReference type="Gene3D" id="3.30.70.80">
    <property type="entry name" value="Peptidase S8 propeptide/proteinase inhibitor I9"/>
    <property type="match status" value="1"/>
</dbReference>
<evidence type="ECO:0000256" key="6">
    <source>
        <dbReference type="ARBA" id="ARBA00022801"/>
    </source>
</evidence>
<dbReference type="PROSITE" id="PS00138">
    <property type="entry name" value="SUBTILASE_SER"/>
    <property type="match status" value="1"/>
</dbReference>
<evidence type="ECO:0000256" key="7">
    <source>
        <dbReference type="ARBA" id="ARBA00022825"/>
    </source>
</evidence>
<dbReference type="InterPro" id="IPR037045">
    <property type="entry name" value="S8pro/Inhibitor_I9_sf"/>
</dbReference>
<feature type="domain" description="Peptidase S8/S53" evidence="13">
    <location>
        <begin position="458"/>
        <end position="515"/>
    </location>
</feature>
<evidence type="ECO:0000256" key="1">
    <source>
        <dbReference type="ARBA" id="ARBA00011073"/>
    </source>
</evidence>
<dbReference type="Gene3D" id="3.50.30.30">
    <property type="match status" value="1"/>
</dbReference>
<feature type="active site" description="Charge relay system" evidence="9 10">
    <location>
        <position position="467"/>
    </location>
</feature>
<gene>
    <name evidence="17" type="ORF">SAMN05660691_00329</name>
</gene>
<evidence type="ECO:0000259" key="15">
    <source>
        <dbReference type="Pfam" id="PF04151"/>
    </source>
</evidence>
<evidence type="ECO:0000256" key="5">
    <source>
        <dbReference type="ARBA" id="ARBA00022729"/>
    </source>
</evidence>
<dbReference type="PRINTS" id="PR00723">
    <property type="entry name" value="SUBTILISIN"/>
</dbReference>
<dbReference type="EMBL" id="FNXF01000001">
    <property type="protein sequence ID" value="SEH58496.1"/>
    <property type="molecule type" value="Genomic_DNA"/>
</dbReference>
<proteinExistence type="inferred from homology"/>
<dbReference type="GO" id="GO:0046872">
    <property type="term" value="F:metal ion binding"/>
    <property type="evidence" value="ECO:0007669"/>
    <property type="project" value="UniProtKB-KW"/>
</dbReference>
<evidence type="ECO:0000313" key="18">
    <source>
        <dbReference type="Proteomes" id="UP000199371"/>
    </source>
</evidence>
<feature type="domain" description="PA" evidence="14">
    <location>
        <begin position="369"/>
        <end position="443"/>
    </location>
</feature>
<dbReference type="GO" id="GO:0005615">
    <property type="term" value="C:extracellular space"/>
    <property type="evidence" value="ECO:0007669"/>
    <property type="project" value="TreeGrafter"/>
</dbReference>
<comment type="similarity">
    <text evidence="1 10 11">Belongs to the peptidase S8 family.</text>
</comment>
<feature type="signal peptide" evidence="12">
    <location>
        <begin position="1"/>
        <end position="25"/>
    </location>
</feature>
<dbReference type="GO" id="GO:0006508">
    <property type="term" value="P:proteolysis"/>
    <property type="evidence" value="ECO:0007669"/>
    <property type="project" value="UniProtKB-KW"/>
</dbReference>
<feature type="domain" description="Peptidase C-terminal archaeal/bacterial" evidence="15">
    <location>
        <begin position="566"/>
        <end position="631"/>
    </location>
</feature>
<sequence>MSRSHHTVLLIGVSLLASAVSNAMAASADSLRQAAEQASSERYIVKYKDSSLSKDPLLNRSKAAKDNALSALTSNSERLSRQGARVHHVLAKRNAIAAELSPAAVKALKADPNVEYVERDLPRFPMSQQVPYGYTMVQADLVSDQFASNQTVCVIDSGLGLPHEDFNAANITGTNDIGTGNWFDAGGPHGTHVAGTIAALNNDVGIVGVLPNGNVKLHIIKVFNAGGWGYSSTLAHAVDTCVQNGSTVINMSLGGAGSNVTERNAMQAAYDAGVLLVAAAGNDGNTAMSYPASYDSVVSVAAVDDTKAHADFSQRNTQVELAGPGVAVMSTYPTGTGLETSLTVNSTTYSTNPLEGSAMASLNAELASCGLAVNTCTDVADKICLIQRGEVSFAQKVESCQAGGGIGAVIYNNEPGNFSGTLGDAPTTNIVALSVSQEDGQLLLSEVGNDASLFAEPSNYGLMDGTSMASPHVAGVAALVWSHYPDCSNAQIRSALAATAEDLGATGRDTSYGYGLVQTKAAVDYLAEFGCDGDGDDNEPPPPTGTELSNGVTVSGISAAAGEELLYTLAVPAGASNLSFVMNGGTGDADLYVKFGSEPTASSWDCRPYLFGNNESCAIDPAQTGTYFVKLVAYSAFTGVNLTGSFTAPDLPDAGGETITNINIARRAWQHYTLEVPEGMAQLTVEISGGSGDADLYVKHGSQPTSGSYDCRPNKNGNSETCVINNPQAGVWHFSVYAFRAVSGLTLVSEYQP</sequence>
<protein>
    <submittedName>
        <fullName evidence="17">Serine protease</fullName>
    </submittedName>
</protein>
<dbReference type="InterPro" id="IPR003137">
    <property type="entry name" value="PA_domain"/>
</dbReference>
<keyword evidence="3 10" id="KW-0645">Protease</keyword>
<dbReference type="InterPro" id="IPR036852">
    <property type="entry name" value="Peptidase_S8/S53_dom_sf"/>
</dbReference>
<evidence type="ECO:0000259" key="16">
    <source>
        <dbReference type="Pfam" id="PF05922"/>
    </source>
</evidence>
<dbReference type="Pfam" id="PF04151">
    <property type="entry name" value="PPC"/>
    <property type="match status" value="2"/>
</dbReference>
<evidence type="ECO:0000256" key="2">
    <source>
        <dbReference type="ARBA" id="ARBA00022512"/>
    </source>
</evidence>
<keyword evidence="4" id="KW-0479">Metal-binding</keyword>
<dbReference type="InterPro" id="IPR050131">
    <property type="entry name" value="Peptidase_S8_subtilisin-like"/>
</dbReference>
<evidence type="ECO:0000313" key="17">
    <source>
        <dbReference type="EMBL" id="SEH58496.1"/>
    </source>
</evidence>
<dbReference type="InterPro" id="IPR015500">
    <property type="entry name" value="Peptidase_S8_subtilisin-rel"/>
</dbReference>
<feature type="domain" description="Peptidase C-terminal archaeal/bacterial" evidence="15">
    <location>
        <begin position="672"/>
        <end position="738"/>
    </location>
</feature>
<evidence type="ECO:0000259" key="13">
    <source>
        <dbReference type="Pfam" id="PF00082"/>
    </source>
</evidence>
<evidence type="ECO:0000256" key="11">
    <source>
        <dbReference type="RuleBase" id="RU003355"/>
    </source>
</evidence>
<evidence type="ECO:0000256" key="3">
    <source>
        <dbReference type="ARBA" id="ARBA00022670"/>
    </source>
</evidence>
<dbReference type="Pfam" id="PF02225">
    <property type="entry name" value="PA"/>
    <property type="match status" value="1"/>
</dbReference>
<dbReference type="SUPFAM" id="SSF54897">
    <property type="entry name" value="Protease propeptides/inhibitors"/>
    <property type="match status" value="1"/>
</dbReference>
<dbReference type="PROSITE" id="PS00136">
    <property type="entry name" value="SUBTILASE_ASP"/>
    <property type="match status" value="1"/>
</dbReference>
<evidence type="ECO:0000256" key="8">
    <source>
        <dbReference type="ARBA" id="ARBA00023145"/>
    </source>
</evidence>
<dbReference type="Gene3D" id="3.40.50.200">
    <property type="entry name" value="Peptidase S8/S53 domain"/>
    <property type="match status" value="1"/>
</dbReference>
<dbReference type="InterPro" id="IPR023827">
    <property type="entry name" value="Peptidase_S8_Asp-AS"/>
</dbReference>
<dbReference type="InterPro" id="IPR023828">
    <property type="entry name" value="Peptidase_S8_Ser-AS"/>
</dbReference>
<organism evidence="17 18">
    <name type="scientific">Rheinheimera pacifica</name>
    <dbReference type="NCBI Taxonomy" id="173990"/>
    <lineage>
        <taxon>Bacteria</taxon>
        <taxon>Pseudomonadati</taxon>
        <taxon>Pseudomonadota</taxon>
        <taxon>Gammaproteobacteria</taxon>
        <taxon>Chromatiales</taxon>
        <taxon>Chromatiaceae</taxon>
        <taxon>Rheinheimera</taxon>
    </lineage>
</organism>
<feature type="active site" description="Charge relay system" evidence="9 10">
    <location>
        <position position="189"/>
    </location>
</feature>
<reference evidence="18" key="1">
    <citation type="submission" date="2016-10" db="EMBL/GenBank/DDBJ databases">
        <authorList>
            <person name="Varghese N."/>
            <person name="Submissions S."/>
        </authorList>
    </citation>
    <scope>NUCLEOTIDE SEQUENCE [LARGE SCALE GENOMIC DNA]</scope>
    <source>
        <strain evidence="18">DSM 17616</strain>
    </source>
</reference>
<keyword evidence="7 10" id="KW-0720">Serine protease</keyword>
<keyword evidence="8" id="KW-0865">Zymogen</keyword>
<name>A0A1H6JDQ0_9GAMM</name>
<dbReference type="PROSITE" id="PS00137">
    <property type="entry name" value="SUBTILASE_HIS"/>
    <property type="match status" value="1"/>
</dbReference>
<dbReference type="InterPro" id="IPR007280">
    <property type="entry name" value="Peptidase_C_arc/bac"/>
</dbReference>
<dbReference type="GO" id="GO:0004252">
    <property type="term" value="F:serine-type endopeptidase activity"/>
    <property type="evidence" value="ECO:0007669"/>
    <property type="project" value="UniProtKB-UniRule"/>
</dbReference>
<evidence type="ECO:0000259" key="14">
    <source>
        <dbReference type="Pfam" id="PF02225"/>
    </source>
</evidence>
<dbReference type="PANTHER" id="PTHR43806:SF11">
    <property type="entry name" value="CEREVISIN-RELATED"/>
    <property type="match status" value="1"/>
</dbReference>
<keyword evidence="5 12" id="KW-0732">Signal</keyword>
<feature type="active site" description="Charge relay system" evidence="9 10">
    <location>
        <position position="156"/>
    </location>
</feature>
<dbReference type="InterPro" id="IPR000209">
    <property type="entry name" value="Peptidase_S8/S53_dom"/>
</dbReference>